<dbReference type="RefSeq" id="WP_379497700.1">
    <property type="nucleotide sequence ID" value="NZ_JBHSAO010000011.1"/>
</dbReference>
<evidence type="ECO:0000313" key="4">
    <source>
        <dbReference type="Proteomes" id="UP001595772"/>
    </source>
</evidence>
<dbReference type="Gene3D" id="3.40.50.12780">
    <property type="entry name" value="N-terminal domain of ligase-like"/>
    <property type="match status" value="1"/>
</dbReference>
<dbReference type="InterPro" id="IPR020845">
    <property type="entry name" value="AMP-binding_CS"/>
</dbReference>
<keyword evidence="4" id="KW-1185">Reference proteome</keyword>
<sequence>MNRLENNHKLTRGSLEYWAEKKTNEPAIIDEDGSILNWGSWNEKSDKIAEALIKAGIGAEDIVAVRTNIRPEWFIINRALSKIGCSQLLVNNRLSGQEVRYLMENSKAKAIFYDDEDPEALMELWDEFGLSFRVSIGSTKELGNIKNFEELLMGDPAPSRYSNGYNTEMIVYTSGTTGRPKGVYLEPYLRELRKNELNEYRKDSAQYTTSSPGGKSLLSLPLHHSLGPIMARDTHLVGNPVILQRRFNPEKTLELIEKYQITYWLCVPTMLNRIANLPENVLDNYDVSSIKQLRCSAAPIKTGLKEWVIDYFGDHCLYEGYGVTETGTLTIMTPEMHTRKPGSCGRPYKNVFISIRNDNGEELPVRENGEIWIKSPQTIDRYINSEPLGEDTLDKAGYFKVGDVGYLDEDGYLYITGRKKDMIISGGVNIYPREIEDALQKHPHVSIAAVIGIPNEDFGEEVKAFCEVKENQTITENELMEFCKNELASYKCPRTIEFVNALPRNAMGKIMKHKLRENYWKEAGRNI</sequence>
<organism evidence="3 4">
    <name type="scientific">Oceanobacillus longus</name>
    <dbReference type="NCBI Taxonomy" id="930120"/>
    <lineage>
        <taxon>Bacteria</taxon>
        <taxon>Bacillati</taxon>
        <taxon>Bacillota</taxon>
        <taxon>Bacilli</taxon>
        <taxon>Bacillales</taxon>
        <taxon>Bacillaceae</taxon>
        <taxon>Oceanobacillus</taxon>
    </lineage>
</organism>
<dbReference type="InterPro" id="IPR045851">
    <property type="entry name" value="AMP-bd_C_sf"/>
</dbReference>
<dbReference type="SUPFAM" id="SSF56801">
    <property type="entry name" value="Acetyl-CoA synthetase-like"/>
    <property type="match status" value="1"/>
</dbReference>
<dbReference type="Pfam" id="PF13193">
    <property type="entry name" value="AMP-binding_C"/>
    <property type="match status" value="1"/>
</dbReference>
<protein>
    <submittedName>
        <fullName evidence="3">Class I adenylate-forming enzyme family protein</fullName>
    </submittedName>
</protein>
<dbReference type="Gene3D" id="3.30.300.30">
    <property type="match status" value="1"/>
</dbReference>
<evidence type="ECO:0000259" key="2">
    <source>
        <dbReference type="Pfam" id="PF13193"/>
    </source>
</evidence>
<dbReference type="InterPro" id="IPR042099">
    <property type="entry name" value="ANL_N_sf"/>
</dbReference>
<dbReference type="Proteomes" id="UP001595772">
    <property type="component" value="Unassembled WGS sequence"/>
</dbReference>
<evidence type="ECO:0000259" key="1">
    <source>
        <dbReference type="Pfam" id="PF00501"/>
    </source>
</evidence>
<name>A0ABV8H2W0_9BACI</name>
<accession>A0ABV8H2W0</accession>
<dbReference type="PANTHER" id="PTHR24096">
    <property type="entry name" value="LONG-CHAIN-FATTY-ACID--COA LIGASE"/>
    <property type="match status" value="1"/>
</dbReference>
<feature type="domain" description="AMP-dependent synthetase/ligase" evidence="1">
    <location>
        <begin position="16"/>
        <end position="382"/>
    </location>
</feature>
<reference evidence="4" key="1">
    <citation type="journal article" date="2019" name="Int. J. Syst. Evol. Microbiol.">
        <title>The Global Catalogue of Microorganisms (GCM) 10K type strain sequencing project: providing services to taxonomists for standard genome sequencing and annotation.</title>
        <authorList>
            <consortium name="The Broad Institute Genomics Platform"/>
            <consortium name="The Broad Institute Genome Sequencing Center for Infectious Disease"/>
            <person name="Wu L."/>
            <person name="Ma J."/>
        </authorList>
    </citation>
    <scope>NUCLEOTIDE SEQUENCE [LARGE SCALE GENOMIC DNA]</scope>
    <source>
        <strain evidence="4">IBRC-M 10703</strain>
    </source>
</reference>
<feature type="domain" description="AMP-binding enzyme C-terminal" evidence="2">
    <location>
        <begin position="434"/>
        <end position="509"/>
    </location>
</feature>
<proteinExistence type="predicted"/>
<dbReference type="EMBL" id="JBHSAO010000011">
    <property type="protein sequence ID" value="MFC4025210.1"/>
    <property type="molecule type" value="Genomic_DNA"/>
</dbReference>
<dbReference type="InterPro" id="IPR025110">
    <property type="entry name" value="AMP-bd_C"/>
</dbReference>
<comment type="caution">
    <text evidence="3">The sequence shown here is derived from an EMBL/GenBank/DDBJ whole genome shotgun (WGS) entry which is preliminary data.</text>
</comment>
<dbReference type="Pfam" id="PF00501">
    <property type="entry name" value="AMP-binding"/>
    <property type="match status" value="1"/>
</dbReference>
<evidence type="ECO:0000313" key="3">
    <source>
        <dbReference type="EMBL" id="MFC4025210.1"/>
    </source>
</evidence>
<gene>
    <name evidence="3" type="ORF">ACFOUV_15550</name>
</gene>
<dbReference type="PROSITE" id="PS00455">
    <property type="entry name" value="AMP_BINDING"/>
    <property type="match status" value="1"/>
</dbReference>
<dbReference type="InterPro" id="IPR000873">
    <property type="entry name" value="AMP-dep_synth/lig_dom"/>
</dbReference>